<keyword evidence="2" id="KW-0812">Transmembrane</keyword>
<evidence type="ECO:0000313" key="5">
    <source>
        <dbReference type="Proteomes" id="UP000288547"/>
    </source>
</evidence>
<sequence>MPHPFPPRDRRSGSPRARRRLSALVAVAAAAAAVAILPGTTFSGPAFAAAGALTVDATTITEDGTVSISFDAGEDVAAKNWIGIYRDGIVPGTGPASLDWRYVPDATGTVQWGPNERGGWTRNTADIGIGDYDLYLLHDDGYGALAGPIDLTVTAGEPTEPEEPTKPTAPKPEVDGVSELSVLTFNLWHGGTQIDDGSQRIADIIAETDADVVFTPEKGSATGEIARLLGFSFVDATDTGVISRYPILDSATVGGDWTKAVLDVNGTETAVYGGHLEYRWYANYLPRGYGGEIRGLPGEYPVGWETWDQLAAPVTDVDEILRASNGSDRPEEAAAVAADAAAERAAGRLTILGGDFNEPSGEDWTEATADMFDHNGTVIEWPALQVLLDAGMVDSYREKYPDPVTHPGITWAIENPAFDPSVLTWTPEADERDRIDFVFYTPDERIALQDSLIVGPEGTIVRGEVVDKDSEDVILSPEGVWPSDHKAVLSTFAVCDVDCAAELEPTPGPTDPVPNPVPSTPAPTGPPAGDPSSPGLPGGDAGTGDESADADGGSGDDLAATGADGVVVEWVLALLLMAAGIGATVLARIGAQRRARHATRE</sequence>
<feature type="region of interest" description="Disordered" evidence="1">
    <location>
        <begin position="155"/>
        <end position="174"/>
    </location>
</feature>
<dbReference type="PANTHER" id="PTHR41349:SF1">
    <property type="entry name" value="PROTEIN CBG08683"/>
    <property type="match status" value="1"/>
</dbReference>
<accession>A0A3S3ZWJ4</accession>
<comment type="caution">
    <text evidence="4">The sequence shown here is derived from an EMBL/GenBank/DDBJ whole genome shotgun (WGS) entry which is preliminary data.</text>
</comment>
<dbReference type="OrthoDB" id="9812856at2"/>
<dbReference type="PANTHER" id="PTHR41349">
    <property type="match status" value="1"/>
</dbReference>
<organism evidence="4 5">
    <name type="scientific">Labedella phragmitis</name>
    <dbReference type="NCBI Taxonomy" id="2498849"/>
    <lineage>
        <taxon>Bacteria</taxon>
        <taxon>Bacillati</taxon>
        <taxon>Actinomycetota</taxon>
        <taxon>Actinomycetes</taxon>
        <taxon>Micrococcales</taxon>
        <taxon>Microbacteriaceae</taxon>
        <taxon>Labedella</taxon>
    </lineage>
</organism>
<feature type="domain" description="Endonuclease/exonuclease/phosphatase" evidence="3">
    <location>
        <begin position="183"/>
        <end position="485"/>
    </location>
</feature>
<dbReference type="InterPro" id="IPR036691">
    <property type="entry name" value="Endo/exonu/phosph_ase_sf"/>
</dbReference>
<protein>
    <recommendedName>
        <fullName evidence="3">Endonuclease/exonuclease/phosphatase domain-containing protein</fullName>
    </recommendedName>
</protein>
<evidence type="ECO:0000313" key="4">
    <source>
        <dbReference type="EMBL" id="RWZ46256.1"/>
    </source>
</evidence>
<evidence type="ECO:0000256" key="1">
    <source>
        <dbReference type="SAM" id="MobiDB-lite"/>
    </source>
</evidence>
<dbReference type="AlphaFoldDB" id="A0A3S3ZWJ4"/>
<proteinExistence type="predicted"/>
<feature type="region of interest" description="Disordered" evidence="1">
    <location>
        <begin position="503"/>
        <end position="556"/>
    </location>
</feature>
<dbReference type="GO" id="GO:0003824">
    <property type="term" value="F:catalytic activity"/>
    <property type="evidence" value="ECO:0007669"/>
    <property type="project" value="InterPro"/>
</dbReference>
<keyword evidence="2" id="KW-0472">Membrane</keyword>
<dbReference type="InterPro" id="IPR005135">
    <property type="entry name" value="Endo/exonuclease/phosphatase"/>
</dbReference>
<name>A0A3S3ZWJ4_9MICO</name>
<evidence type="ECO:0000256" key="2">
    <source>
        <dbReference type="SAM" id="Phobius"/>
    </source>
</evidence>
<dbReference type="Pfam" id="PF03372">
    <property type="entry name" value="Exo_endo_phos"/>
    <property type="match status" value="1"/>
</dbReference>
<feature type="compositionally biased region" description="Pro residues" evidence="1">
    <location>
        <begin position="506"/>
        <end position="529"/>
    </location>
</feature>
<keyword evidence="5" id="KW-1185">Reference proteome</keyword>
<dbReference type="RefSeq" id="WP_128496288.1">
    <property type="nucleotide sequence ID" value="NZ_RZNB01000008.1"/>
</dbReference>
<dbReference type="Gene3D" id="3.60.10.10">
    <property type="entry name" value="Endonuclease/exonuclease/phosphatase"/>
    <property type="match status" value="1"/>
</dbReference>
<dbReference type="SUPFAM" id="SSF56219">
    <property type="entry name" value="DNase I-like"/>
    <property type="match status" value="1"/>
</dbReference>
<dbReference type="Proteomes" id="UP000288547">
    <property type="component" value="Unassembled WGS sequence"/>
</dbReference>
<reference evidence="4 5" key="1">
    <citation type="submission" date="2018-12" db="EMBL/GenBank/DDBJ databases">
        <authorList>
            <person name="Li F."/>
        </authorList>
    </citation>
    <scope>NUCLEOTIDE SEQUENCE [LARGE SCALE GENOMIC DNA]</scope>
    <source>
        <strain evidence="4 5">11W25H-1</strain>
    </source>
</reference>
<gene>
    <name evidence="4" type="ORF">ELQ90_15930</name>
</gene>
<feature type="transmembrane region" description="Helical" evidence="2">
    <location>
        <begin position="570"/>
        <end position="591"/>
    </location>
</feature>
<evidence type="ECO:0000259" key="3">
    <source>
        <dbReference type="Pfam" id="PF03372"/>
    </source>
</evidence>
<keyword evidence="2" id="KW-1133">Transmembrane helix</keyword>
<dbReference type="EMBL" id="RZNB01000008">
    <property type="protein sequence ID" value="RWZ46256.1"/>
    <property type="molecule type" value="Genomic_DNA"/>
</dbReference>